<reference evidence="1 2" key="1">
    <citation type="submission" date="2021-03" db="EMBL/GenBank/DDBJ databases">
        <authorList>
            <person name="Peeters C."/>
        </authorList>
    </citation>
    <scope>NUCLEOTIDE SEQUENCE [LARGE SCALE GENOMIC DNA]</scope>
    <source>
        <strain evidence="1 2">LMG 26411</strain>
    </source>
</reference>
<accession>A0ABN7QAQ8</accession>
<dbReference type="EMBL" id="CAJPVI010000033">
    <property type="protein sequence ID" value="CAG2155301.1"/>
    <property type="molecule type" value="Genomic_DNA"/>
</dbReference>
<comment type="caution">
    <text evidence="1">The sequence shown here is derived from an EMBL/GenBank/DDBJ whole genome shotgun (WGS) entry which is preliminary data.</text>
</comment>
<name>A0ABN7QAQ8_9BURK</name>
<evidence type="ECO:0000313" key="2">
    <source>
        <dbReference type="Proteomes" id="UP000672657"/>
    </source>
</evidence>
<dbReference type="Proteomes" id="UP000672657">
    <property type="component" value="Unassembled WGS sequence"/>
</dbReference>
<proteinExistence type="predicted"/>
<organism evidence="1 2">
    <name type="scientific">Cupriavidus numazuensis</name>
    <dbReference type="NCBI Taxonomy" id="221992"/>
    <lineage>
        <taxon>Bacteria</taxon>
        <taxon>Pseudomonadati</taxon>
        <taxon>Pseudomonadota</taxon>
        <taxon>Betaproteobacteria</taxon>
        <taxon>Burkholderiales</taxon>
        <taxon>Burkholderiaceae</taxon>
        <taxon>Cupriavidus</taxon>
    </lineage>
</organism>
<sequence>MLRKHVDREAFCPTGAIMSRTVSRELGAYARLLVSNIEQGSRLSVYCRLGMGCCQSAERQQACRTPKLSN</sequence>
<keyword evidence="2" id="KW-1185">Reference proteome</keyword>
<protein>
    <submittedName>
        <fullName evidence="1">Uncharacterized protein</fullName>
    </submittedName>
</protein>
<evidence type="ECO:0000313" key="1">
    <source>
        <dbReference type="EMBL" id="CAG2155301.1"/>
    </source>
</evidence>
<gene>
    <name evidence="1" type="ORF">LMG26411_04874</name>
</gene>